<dbReference type="InterPro" id="IPR029016">
    <property type="entry name" value="GAF-like_dom_sf"/>
</dbReference>
<sequence length="332" mass="38125">MDEKYEAQTWPELLGFLTESPRERSRIAREVGVQPVTLVRWVKQTAKPREENMRALLSAIPHDYYHVFARLSMADFPSLVVGHRKGVLVTPDPPPEFYMRVLRAYAHTPSALYPHALYDLILQQIIVHLDPERQGMAVRIVRCVPPLPDKKVRSLLQIVGIGTGPWQRDLGQQMIFLGAESLAGAAATHSRLMVVNSRDEHTLSPIHWEEYEQSAAAAPILWKTKIAGCLLISSVQPHIFSETYLSLVEIYAYLMALAFERETFFDIQDIKLALMPQYTEQARFLKHFSQRVYQKMNESAIEHQPITFSVAQERVWQEIESEMLRFLSSAIE</sequence>
<gene>
    <name evidence="1" type="ORF">KSF_056020</name>
</gene>
<dbReference type="AlphaFoldDB" id="A0A8J3IPM6"/>
<comment type="caution">
    <text evidence="1">The sequence shown here is derived from an EMBL/GenBank/DDBJ whole genome shotgun (WGS) entry which is preliminary data.</text>
</comment>
<protein>
    <recommendedName>
        <fullName evidence="3">GAF domain-containing protein</fullName>
    </recommendedName>
</protein>
<dbReference type="EMBL" id="BNJK01000001">
    <property type="protein sequence ID" value="GHO95554.1"/>
    <property type="molecule type" value="Genomic_DNA"/>
</dbReference>
<evidence type="ECO:0000313" key="1">
    <source>
        <dbReference type="EMBL" id="GHO95554.1"/>
    </source>
</evidence>
<organism evidence="1 2">
    <name type="scientific">Reticulibacter mediterranei</name>
    <dbReference type="NCBI Taxonomy" id="2778369"/>
    <lineage>
        <taxon>Bacteria</taxon>
        <taxon>Bacillati</taxon>
        <taxon>Chloroflexota</taxon>
        <taxon>Ktedonobacteria</taxon>
        <taxon>Ktedonobacterales</taxon>
        <taxon>Reticulibacteraceae</taxon>
        <taxon>Reticulibacter</taxon>
    </lineage>
</organism>
<dbReference type="Gene3D" id="3.30.450.40">
    <property type="match status" value="1"/>
</dbReference>
<dbReference type="SUPFAM" id="SSF55781">
    <property type="entry name" value="GAF domain-like"/>
    <property type="match status" value="1"/>
</dbReference>
<evidence type="ECO:0000313" key="2">
    <source>
        <dbReference type="Proteomes" id="UP000597444"/>
    </source>
</evidence>
<reference evidence="1" key="1">
    <citation type="submission" date="2020-10" db="EMBL/GenBank/DDBJ databases">
        <title>Taxonomic study of unclassified bacteria belonging to the class Ktedonobacteria.</title>
        <authorList>
            <person name="Yabe S."/>
            <person name="Wang C.M."/>
            <person name="Zheng Y."/>
            <person name="Sakai Y."/>
            <person name="Cavaletti L."/>
            <person name="Monciardini P."/>
            <person name="Donadio S."/>
        </authorList>
    </citation>
    <scope>NUCLEOTIDE SEQUENCE</scope>
    <source>
        <strain evidence="1">ID150040</strain>
    </source>
</reference>
<keyword evidence="2" id="KW-1185">Reference proteome</keyword>
<accession>A0A8J3IPM6</accession>
<evidence type="ECO:0008006" key="3">
    <source>
        <dbReference type="Google" id="ProtNLM"/>
    </source>
</evidence>
<name>A0A8J3IPM6_9CHLR</name>
<dbReference type="RefSeq" id="WP_220206227.1">
    <property type="nucleotide sequence ID" value="NZ_BNJK01000001.1"/>
</dbReference>
<dbReference type="Proteomes" id="UP000597444">
    <property type="component" value="Unassembled WGS sequence"/>
</dbReference>
<proteinExistence type="predicted"/>